<gene>
    <name evidence="2" type="ORF">LR48_Vigan08g093800</name>
</gene>
<proteinExistence type="predicted"/>
<dbReference type="Proteomes" id="UP000053144">
    <property type="component" value="Chromosome 8"/>
</dbReference>
<organism evidence="2 3">
    <name type="scientific">Phaseolus angularis</name>
    <name type="common">Azuki bean</name>
    <name type="synonym">Vigna angularis</name>
    <dbReference type="NCBI Taxonomy" id="3914"/>
    <lineage>
        <taxon>Eukaryota</taxon>
        <taxon>Viridiplantae</taxon>
        <taxon>Streptophyta</taxon>
        <taxon>Embryophyta</taxon>
        <taxon>Tracheophyta</taxon>
        <taxon>Spermatophyta</taxon>
        <taxon>Magnoliopsida</taxon>
        <taxon>eudicotyledons</taxon>
        <taxon>Gunneridae</taxon>
        <taxon>Pentapetalae</taxon>
        <taxon>rosids</taxon>
        <taxon>fabids</taxon>
        <taxon>Fabales</taxon>
        <taxon>Fabaceae</taxon>
        <taxon>Papilionoideae</taxon>
        <taxon>50 kb inversion clade</taxon>
        <taxon>NPAAA clade</taxon>
        <taxon>indigoferoid/millettioid clade</taxon>
        <taxon>Phaseoleae</taxon>
        <taxon>Vigna</taxon>
    </lineage>
</organism>
<dbReference type="EMBL" id="CM003378">
    <property type="protein sequence ID" value="KOM50111.1"/>
    <property type="molecule type" value="Genomic_DNA"/>
</dbReference>
<sequence>MGEEECDGGEEHEEFEMGEEREECDGDDEQEEVEMGEEECDGGDEHDYLREEEEVGNVVEGEVEASAEECLDDNEEDKMANDGDGFGVENDRVDQFRRNINPHLDSQARVQETSSSHLPSTLSHFHFPFHRASLSSHTITVTPIRFSIVASTLLGHASFFVSRTTSPLHCHEEHFISHQFSLAEPRLASISLSRAHPCKPSAFITVSFWHSHFLLRFAFSPSTSASFQPFRPQYIIFTEQCFVLWPSLGFPSSFFILFEF</sequence>
<evidence type="ECO:0000256" key="1">
    <source>
        <dbReference type="SAM" id="MobiDB-lite"/>
    </source>
</evidence>
<feature type="compositionally biased region" description="Acidic residues" evidence="1">
    <location>
        <begin position="1"/>
        <end position="42"/>
    </location>
</feature>
<name>A0A0L9V518_PHAAN</name>
<accession>A0A0L9V518</accession>
<protein>
    <submittedName>
        <fullName evidence="2">Uncharacterized protein</fullName>
    </submittedName>
</protein>
<evidence type="ECO:0000313" key="2">
    <source>
        <dbReference type="EMBL" id="KOM50111.1"/>
    </source>
</evidence>
<reference evidence="3" key="1">
    <citation type="journal article" date="2015" name="Proc. Natl. Acad. Sci. U.S.A.">
        <title>Genome sequencing of adzuki bean (Vigna angularis) provides insight into high starch and low fat accumulation and domestication.</title>
        <authorList>
            <person name="Yang K."/>
            <person name="Tian Z."/>
            <person name="Chen C."/>
            <person name="Luo L."/>
            <person name="Zhao B."/>
            <person name="Wang Z."/>
            <person name="Yu L."/>
            <person name="Li Y."/>
            <person name="Sun Y."/>
            <person name="Li W."/>
            <person name="Chen Y."/>
            <person name="Li Y."/>
            <person name="Zhang Y."/>
            <person name="Ai D."/>
            <person name="Zhao J."/>
            <person name="Shang C."/>
            <person name="Ma Y."/>
            <person name="Wu B."/>
            <person name="Wang M."/>
            <person name="Gao L."/>
            <person name="Sun D."/>
            <person name="Zhang P."/>
            <person name="Guo F."/>
            <person name="Wang W."/>
            <person name="Li Y."/>
            <person name="Wang J."/>
            <person name="Varshney R.K."/>
            <person name="Wang J."/>
            <person name="Ling H.Q."/>
            <person name="Wan P."/>
        </authorList>
    </citation>
    <scope>NUCLEOTIDE SEQUENCE</scope>
    <source>
        <strain evidence="3">cv. Jingnong 6</strain>
    </source>
</reference>
<dbReference type="AlphaFoldDB" id="A0A0L9V518"/>
<evidence type="ECO:0000313" key="3">
    <source>
        <dbReference type="Proteomes" id="UP000053144"/>
    </source>
</evidence>
<feature type="region of interest" description="Disordered" evidence="1">
    <location>
        <begin position="1"/>
        <end position="47"/>
    </location>
</feature>
<dbReference type="Gramene" id="KOM50111">
    <property type="protein sequence ID" value="KOM50111"/>
    <property type="gene ID" value="LR48_Vigan08g093800"/>
</dbReference>